<evidence type="ECO:0000259" key="8">
    <source>
        <dbReference type="Pfam" id="PF10590"/>
    </source>
</evidence>
<evidence type="ECO:0000256" key="5">
    <source>
        <dbReference type="PIRSR" id="PIRSR000190-2"/>
    </source>
</evidence>
<name>A0A511J8A4_9CELL</name>
<dbReference type="EMBL" id="BJWG01000003">
    <property type="protein sequence ID" value="GEL94225.1"/>
    <property type="molecule type" value="Genomic_DNA"/>
</dbReference>
<keyword evidence="2" id="KW-0285">Flavoprotein</keyword>
<dbReference type="PIRSF" id="PIRSF000190">
    <property type="entry name" value="Pyd_amn-ph_oxd"/>
    <property type="match status" value="1"/>
</dbReference>
<dbReference type="InterPro" id="IPR000659">
    <property type="entry name" value="Pyridox_Oxase"/>
</dbReference>
<feature type="domain" description="Pyridoxine 5'-phosphate oxidase dimerisation C-terminal" evidence="8">
    <location>
        <begin position="178"/>
        <end position="218"/>
    </location>
</feature>
<dbReference type="GO" id="GO:0004733">
    <property type="term" value="F:pyridoxamine phosphate oxidase activity"/>
    <property type="evidence" value="ECO:0007669"/>
    <property type="project" value="InterPro"/>
</dbReference>
<feature type="binding site" evidence="5">
    <location>
        <position position="111"/>
    </location>
    <ligand>
        <name>FMN</name>
        <dbReference type="ChEBI" id="CHEBI:58210"/>
    </ligand>
</feature>
<dbReference type="InterPro" id="IPR012349">
    <property type="entry name" value="Split_barrel_FMN-bd"/>
</dbReference>
<dbReference type="AlphaFoldDB" id="A0A511J8A4"/>
<evidence type="ECO:0000256" key="1">
    <source>
        <dbReference type="ARBA" id="ARBA00007301"/>
    </source>
</evidence>
<keyword evidence="4" id="KW-0560">Oxidoreductase</keyword>
<dbReference type="PANTHER" id="PTHR10851">
    <property type="entry name" value="PYRIDOXINE-5-PHOSPHATE OXIDASE"/>
    <property type="match status" value="1"/>
</dbReference>
<evidence type="ECO:0000313" key="10">
    <source>
        <dbReference type="Proteomes" id="UP000321720"/>
    </source>
</evidence>
<dbReference type="Proteomes" id="UP000321720">
    <property type="component" value="Unassembled WGS sequence"/>
</dbReference>
<proteinExistence type="inferred from homology"/>
<dbReference type="InterPro" id="IPR019576">
    <property type="entry name" value="Pyridoxamine_oxidase_dimer_C"/>
</dbReference>
<reference evidence="9 10" key="1">
    <citation type="submission" date="2019-07" db="EMBL/GenBank/DDBJ databases">
        <title>Whole genome shotgun sequence of Cellulomonas composti NBRC 100758.</title>
        <authorList>
            <person name="Hosoyama A."/>
            <person name="Uohara A."/>
            <person name="Ohji S."/>
            <person name="Ichikawa N."/>
        </authorList>
    </citation>
    <scope>NUCLEOTIDE SEQUENCE [LARGE SCALE GENOMIC DNA]</scope>
    <source>
        <strain evidence="9 10">NBRC 100758</strain>
    </source>
</reference>
<comment type="caution">
    <text evidence="9">The sequence shown here is derived from an EMBL/GenBank/DDBJ whole genome shotgun (WGS) entry which is preliminary data.</text>
</comment>
<evidence type="ECO:0000256" key="6">
    <source>
        <dbReference type="SAM" id="MobiDB-lite"/>
    </source>
</evidence>
<evidence type="ECO:0000256" key="3">
    <source>
        <dbReference type="ARBA" id="ARBA00022643"/>
    </source>
</evidence>
<organism evidence="9 10">
    <name type="scientific">Cellulomonas composti</name>
    <dbReference type="NCBI Taxonomy" id="266130"/>
    <lineage>
        <taxon>Bacteria</taxon>
        <taxon>Bacillati</taxon>
        <taxon>Actinomycetota</taxon>
        <taxon>Actinomycetes</taxon>
        <taxon>Micrococcales</taxon>
        <taxon>Cellulomonadaceae</taxon>
        <taxon>Cellulomonas</taxon>
    </lineage>
</organism>
<comment type="similarity">
    <text evidence="1">Belongs to the pyridoxamine 5'-phosphate oxidase family.</text>
</comment>
<feature type="domain" description="Pyridoxamine 5'-phosphate oxidase N-terminal" evidence="7">
    <location>
        <begin position="40"/>
        <end position="159"/>
    </location>
</feature>
<feature type="region of interest" description="Disordered" evidence="6">
    <location>
        <begin position="125"/>
        <end position="153"/>
    </location>
</feature>
<dbReference type="NCBIfam" id="NF004231">
    <property type="entry name" value="PRK05679.1"/>
    <property type="match status" value="1"/>
</dbReference>
<dbReference type="Pfam" id="PF01243">
    <property type="entry name" value="PNPOx_N"/>
    <property type="match status" value="1"/>
</dbReference>
<dbReference type="GO" id="GO:0008615">
    <property type="term" value="P:pyridoxine biosynthetic process"/>
    <property type="evidence" value="ECO:0007669"/>
    <property type="project" value="InterPro"/>
</dbReference>
<keyword evidence="3 5" id="KW-0288">FMN</keyword>
<feature type="binding site" evidence="5">
    <location>
        <begin position="146"/>
        <end position="147"/>
    </location>
    <ligand>
        <name>FMN</name>
        <dbReference type="ChEBI" id="CHEBI:58210"/>
    </ligand>
</feature>
<feature type="binding site" evidence="5">
    <location>
        <begin position="67"/>
        <end position="72"/>
    </location>
    <ligand>
        <name>FMN</name>
        <dbReference type="ChEBI" id="CHEBI:58210"/>
    </ligand>
</feature>
<dbReference type="PANTHER" id="PTHR10851:SF0">
    <property type="entry name" value="PYRIDOXINE-5'-PHOSPHATE OXIDASE"/>
    <property type="match status" value="1"/>
</dbReference>
<accession>A0A511J8A4</accession>
<protein>
    <submittedName>
        <fullName evidence="9">Pyridoxamine 5'-phosphate oxidase</fullName>
    </submittedName>
</protein>
<gene>
    <name evidence="9" type="primary">pdxH</name>
    <name evidence="9" type="ORF">CCO02nite_08830</name>
</gene>
<feature type="binding site" evidence="5">
    <location>
        <position position="191"/>
    </location>
    <ligand>
        <name>FMN</name>
        <dbReference type="ChEBI" id="CHEBI:58210"/>
    </ligand>
</feature>
<dbReference type="Gene3D" id="2.30.110.10">
    <property type="entry name" value="Electron Transport, Fmn-binding Protein, Chain A"/>
    <property type="match status" value="1"/>
</dbReference>
<feature type="binding site" evidence="5">
    <location>
        <position position="201"/>
    </location>
    <ligand>
        <name>FMN</name>
        <dbReference type="ChEBI" id="CHEBI:58210"/>
    </ligand>
</feature>
<dbReference type="GO" id="GO:0010181">
    <property type="term" value="F:FMN binding"/>
    <property type="evidence" value="ECO:0007669"/>
    <property type="project" value="InterPro"/>
</dbReference>
<evidence type="ECO:0000256" key="2">
    <source>
        <dbReference type="ARBA" id="ARBA00022630"/>
    </source>
</evidence>
<feature type="binding site" evidence="5">
    <location>
        <position position="89"/>
    </location>
    <ligand>
        <name>FMN</name>
        <dbReference type="ChEBI" id="CHEBI:58210"/>
    </ligand>
</feature>
<dbReference type="SUPFAM" id="SSF50475">
    <property type="entry name" value="FMN-binding split barrel"/>
    <property type="match status" value="1"/>
</dbReference>
<evidence type="ECO:0000259" key="7">
    <source>
        <dbReference type="Pfam" id="PF01243"/>
    </source>
</evidence>
<evidence type="ECO:0000313" key="9">
    <source>
        <dbReference type="EMBL" id="GEL94225.1"/>
    </source>
</evidence>
<dbReference type="InterPro" id="IPR011576">
    <property type="entry name" value="Pyridox_Oxase_N"/>
</dbReference>
<evidence type="ECO:0000256" key="4">
    <source>
        <dbReference type="ARBA" id="ARBA00023002"/>
    </source>
</evidence>
<comment type="cofactor">
    <cofactor evidence="5">
        <name>FMN</name>
        <dbReference type="ChEBI" id="CHEBI:58210"/>
    </cofactor>
    <text evidence="5">Binds 1 FMN per subunit.</text>
</comment>
<dbReference type="Pfam" id="PF10590">
    <property type="entry name" value="PNP_phzG_C"/>
    <property type="match status" value="1"/>
</dbReference>
<sequence>MRERLRALPTFPAGFADGRVQLDPATAPATPVDLFSRWLDEAVEVGAPGAQAAVLSTADGDGVVTARTLTVKDVVGDDWWFASSSAGPKGRALEQNPHAALTFFWPALGRQVRVTGCVRRAPAQAGARDFAARPPQSRAGSLAGPQSEPLDSTETLQRAYDDALARAEADPSVLDESWSAYALTADEVEFWESVPGRGATRWVYRRRADGWVTGLLWP</sequence>
<keyword evidence="10" id="KW-1185">Reference proteome</keyword>